<keyword evidence="2" id="KW-0808">Transferase</keyword>
<sequence>MIKLDEIEFSVIIPTHNSELGIKKSIDSILNQTLNFENNIEIIIVDNNSEDKTQDICYDYISKYPKNISYIQLDTVNMHKSKNTAMKHAYGKFITFLKPHDYLSKDSLSHLLKFINTHENIDLAILPIFYYKNNRKERYINYKIKNNKKINLIEQPQYSQLIGLSTFFKKESIKNIEFLDTTNENITFFSEMLINNPYLGICSKGAYFAKNIEERIYPSDTTIYSTKEYEKFIKYNFNNLKNKCFNKFSKIPEFIQFSFISHLRWLLSIKKTEEKIDLKSLIDTISYINNDILLENRLLKEELTINTFLLKYNNDLSNDLMEKLDLNTLFIDIYDIIDNKIHILANIKNITTEDIDILVNNKKIKFKKLTFPHKYAPSLGYNLLQDYSIECIIPIKTDKKFKLEFKQKDKLLHIDFSRPCNFSKSVGYAKTKHYLSILKDDHISIEKKTTLKWIKQELKSLKNMFKNHEPGFIKAVPFRVAYMISYPFLRNKKIWFFMDRPDEADDNGLALFKYAVKQEDDINKYFIINSKNNESNNIKNIGKVIGYKSPKHRFLGMFVENIITSHPDNGIIYPFWGGYPFFAGLLKSNTMFLQHGVAKDDISYWVNKANMNLSLFLTSTIQEYESILENPYHYDDYVVQLIGLPRFDNLKNQEDKKQILIMPSWRRDLDHKSEEYIKKNEFFKKFNSLINNKRLIEVARENNYEIIFKPHPNVYNFIDLFDENDYIKIDYEKTEYQELFNSGSLAVTDYSSIAFDFAYLHKPVIYYHYTNDYHFNLDESYFNYETMGFGEVVKKEDELINLIIEYIENDCKIKEKYSNRIKNTFKFNDKNNCKRAYDRIKEIKLKD</sequence>
<dbReference type="InterPro" id="IPR007554">
    <property type="entry name" value="Glycerophosphate_synth"/>
</dbReference>
<proteinExistence type="predicted"/>
<accession>A0A1H7FL03</accession>
<dbReference type="PANTHER" id="PTHR22916">
    <property type="entry name" value="GLYCOSYLTRANSFERASE"/>
    <property type="match status" value="1"/>
</dbReference>
<dbReference type="SUPFAM" id="SSF53756">
    <property type="entry name" value="UDP-Glycosyltransferase/glycogen phosphorylase"/>
    <property type="match status" value="1"/>
</dbReference>
<dbReference type="Gene3D" id="3.90.550.10">
    <property type="entry name" value="Spore Coat Polysaccharide Biosynthesis Protein SpsA, Chain A"/>
    <property type="match status" value="1"/>
</dbReference>
<dbReference type="CDD" id="cd00761">
    <property type="entry name" value="Glyco_tranf_GTA_type"/>
    <property type="match status" value="1"/>
</dbReference>
<dbReference type="Pfam" id="PF04464">
    <property type="entry name" value="Glyphos_transf"/>
    <property type="match status" value="1"/>
</dbReference>
<dbReference type="AlphaFoldDB" id="A0A1H7FL03"/>
<dbReference type="GO" id="GO:0047355">
    <property type="term" value="F:CDP-glycerol glycerophosphotransferase activity"/>
    <property type="evidence" value="ECO:0007669"/>
    <property type="project" value="InterPro"/>
</dbReference>
<feature type="domain" description="Glycosyltransferase 2-like" evidence="1">
    <location>
        <begin position="10"/>
        <end position="175"/>
    </location>
</feature>
<organism evidence="2 3">
    <name type="scientific">Methanobrevibacter gottschalkii</name>
    <dbReference type="NCBI Taxonomy" id="190974"/>
    <lineage>
        <taxon>Archaea</taxon>
        <taxon>Methanobacteriati</taxon>
        <taxon>Methanobacteriota</taxon>
        <taxon>Methanomada group</taxon>
        <taxon>Methanobacteria</taxon>
        <taxon>Methanobacteriales</taxon>
        <taxon>Methanobacteriaceae</taxon>
        <taxon>Methanobrevibacter</taxon>
    </lineage>
</organism>
<protein>
    <submittedName>
        <fullName evidence="2">CDP-glycerol glycerophosphotransferase, TagB/SpsB family</fullName>
    </submittedName>
</protein>
<gene>
    <name evidence="2" type="ORF">SAMN05216439_0707</name>
</gene>
<evidence type="ECO:0000313" key="3">
    <source>
        <dbReference type="Proteomes" id="UP000199506"/>
    </source>
</evidence>
<dbReference type="InterPro" id="IPR043148">
    <property type="entry name" value="TagF_C"/>
</dbReference>
<dbReference type="Pfam" id="PF00535">
    <property type="entry name" value="Glycos_transf_2"/>
    <property type="match status" value="1"/>
</dbReference>
<dbReference type="Proteomes" id="UP000199506">
    <property type="component" value="Unassembled WGS sequence"/>
</dbReference>
<evidence type="ECO:0000259" key="1">
    <source>
        <dbReference type="Pfam" id="PF00535"/>
    </source>
</evidence>
<dbReference type="PANTHER" id="PTHR22916:SF3">
    <property type="entry name" value="UDP-GLCNAC:BETAGAL BETA-1,3-N-ACETYLGLUCOSAMINYLTRANSFERASE-LIKE PROTEIN 1"/>
    <property type="match status" value="1"/>
</dbReference>
<dbReference type="GO" id="GO:0016758">
    <property type="term" value="F:hexosyltransferase activity"/>
    <property type="evidence" value="ECO:0007669"/>
    <property type="project" value="UniProtKB-ARBA"/>
</dbReference>
<reference evidence="2 3" key="1">
    <citation type="submission" date="2016-10" db="EMBL/GenBank/DDBJ databases">
        <authorList>
            <person name="de Groot N.N."/>
        </authorList>
    </citation>
    <scope>NUCLEOTIDE SEQUENCE [LARGE SCALE GENOMIC DNA]</scope>
    <source>
        <strain evidence="2 3">DSM 11978</strain>
    </source>
</reference>
<name>A0A1H7FL03_9EURY</name>
<dbReference type="EMBL" id="FOAK01000001">
    <property type="protein sequence ID" value="SEK26671.1"/>
    <property type="molecule type" value="Genomic_DNA"/>
</dbReference>
<dbReference type="Gene3D" id="3.40.50.12580">
    <property type="match status" value="1"/>
</dbReference>
<dbReference type="STRING" id="190974.SAMN05216439_0707"/>
<dbReference type="SUPFAM" id="SSF53448">
    <property type="entry name" value="Nucleotide-diphospho-sugar transferases"/>
    <property type="match status" value="1"/>
</dbReference>
<evidence type="ECO:0000313" key="2">
    <source>
        <dbReference type="EMBL" id="SEK26671.1"/>
    </source>
</evidence>
<dbReference type="InterPro" id="IPR029044">
    <property type="entry name" value="Nucleotide-diphossugar_trans"/>
</dbReference>
<dbReference type="InterPro" id="IPR001173">
    <property type="entry name" value="Glyco_trans_2-like"/>
</dbReference>
<dbReference type="GO" id="GO:0016020">
    <property type="term" value="C:membrane"/>
    <property type="evidence" value="ECO:0007669"/>
    <property type="project" value="InterPro"/>
</dbReference>